<gene>
    <name evidence="15" type="ORF">FJU11_02220</name>
</gene>
<dbReference type="PANTHER" id="PTHR14269:SF61">
    <property type="entry name" value="CDP-DIACYLGLYCEROL--SERINE O-PHOSPHATIDYLTRANSFERASE"/>
    <property type="match status" value="1"/>
</dbReference>
<evidence type="ECO:0000313" key="16">
    <source>
        <dbReference type="Proteomes" id="UP000320314"/>
    </source>
</evidence>
<evidence type="ECO:0000313" key="15">
    <source>
        <dbReference type="EMBL" id="TPW32025.1"/>
    </source>
</evidence>
<dbReference type="OrthoDB" id="9777147at2"/>
<evidence type="ECO:0000256" key="2">
    <source>
        <dbReference type="ARBA" id="ARBA00010441"/>
    </source>
</evidence>
<keyword evidence="5 13" id="KW-0812">Transmembrane</keyword>
<dbReference type="GO" id="GO:0016780">
    <property type="term" value="F:phosphotransferase activity, for other substituted phosphate groups"/>
    <property type="evidence" value="ECO:0007669"/>
    <property type="project" value="InterPro"/>
</dbReference>
<dbReference type="PANTHER" id="PTHR14269">
    <property type="entry name" value="CDP-DIACYLGLYCEROL--GLYCEROL-3-PHOSPHATE 3-PHOSPHATIDYLTRANSFERASE-RELATED"/>
    <property type="match status" value="1"/>
</dbReference>
<comment type="similarity">
    <text evidence="2 11">Belongs to the CDP-alcohol phosphatidyltransferase class-I family.</text>
</comment>
<dbReference type="Gene3D" id="1.20.120.1760">
    <property type="match status" value="1"/>
</dbReference>
<dbReference type="InterPro" id="IPR000462">
    <property type="entry name" value="CDP-OH_P_trans"/>
</dbReference>
<dbReference type="Pfam" id="PF08009">
    <property type="entry name" value="CDP-OH_P_tran_2"/>
    <property type="match status" value="1"/>
</dbReference>
<reference evidence="15 16" key="1">
    <citation type="submission" date="2019-06" db="EMBL/GenBank/DDBJ databases">
        <authorList>
            <person name="Li M."/>
        </authorList>
    </citation>
    <scope>NUCLEOTIDE SEQUENCE [LARGE SCALE GENOMIC DNA]</scope>
    <source>
        <strain evidence="15 16">BGMRC6574</strain>
    </source>
</reference>
<feature type="region of interest" description="Disordered" evidence="12">
    <location>
        <begin position="1"/>
        <end position="36"/>
    </location>
</feature>
<name>A0A506UFZ9_9HYPH</name>
<dbReference type="InterPro" id="IPR050324">
    <property type="entry name" value="CDP-alcohol_PTase-I"/>
</dbReference>
<keyword evidence="7" id="KW-0443">Lipid metabolism</keyword>
<evidence type="ECO:0000256" key="11">
    <source>
        <dbReference type="RuleBase" id="RU003750"/>
    </source>
</evidence>
<dbReference type="GO" id="GO:0008654">
    <property type="term" value="P:phospholipid biosynthetic process"/>
    <property type="evidence" value="ECO:0007669"/>
    <property type="project" value="UniProtKB-KW"/>
</dbReference>
<keyword evidence="3" id="KW-0444">Lipid biosynthesis</keyword>
<evidence type="ECO:0000256" key="9">
    <source>
        <dbReference type="ARBA" id="ARBA00023209"/>
    </source>
</evidence>
<feature type="domain" description="CDP-alcohol phosphatidyltransferase C-terminal" evidence="14">
    <location>
        <begin position="231"/>
        <end position="266"/>
    </location>
</feature>
<keyword evidence="8 13" id="KW-0472">Membrane</keyword>
<keyword evidence="9" id="KW-0594">Phospholipid biosynthesis</keyword>
<keyword evidence="10" id="KW-1208">Phospholipid metabolism</keyword>
<protein>
    <submittedName>
        <fullName evidence="15">Phosphatidylcholine/phosphatidylserine synthase</fullName>
    </submittedName>
</protein>
<dbReference type="InterPro" id="IPR048254">
    <property type="entry name" value="CDP_ALCOHOL_P_TRANSF_CS"/>
</dbReference>
<dbReference type="InterPro" id="IPR043130">
    <property type="entry name" value="CDP-OH_PTrfase_TM_dom"/>
</dbReference>
<evidence type="ECO:0000256" key="7">
    <source>
        <dbReference type="ARBA" id="ARBA00023098"/>
    </source>
</evidence>
<evidence type="ECO:0000256" key="6">
    <source>
        <dbReference type="ARBA" id="ARBA00022989"/>
    </source>
</evidence>
<evidence type="ECO:0000256" key="10">
    <source>
        <dbReference type="ARBA" id="ARBA00023264"/>
    </source>
</evidence>
<proteinExistence type="inferred from homology"/>
<dbReference type="EMBL" id="VHLH01000002">
    <property type="protein sequence ID" value="TPW32025.1"/>
    <property type="molecule type" value="Genomic_DNA"/>
</dbReference>
<comment type="caution">
    <text evidence="15">The sequence shown here is derived from an EMBL/GenBank/DDBJ whole genome shotgun (WGS) entry which is preliminary data.</text>
</comment>
<evidence type="ECO:0000256" key="5">
    <source>
        <dbReference type="ARBA" id="ARBA00022692"/>
    </source>
</evidence>
<keyword evidence="4 11" id="KW-0808">Transferase</keyword>
<feature type="transmembrane region" description="Helical" evidence="13">
    <location>
        <begin position="168"/>
        <end position="190"/>
    </location>
</feature>
<dbReference type="InterPro" id="IPR012616">
    <property type="entry name" value="CDP-OH_P_trans_C"/>
</dbReference>
<dbReference type="Proteomes" id="UP000320314">
    <property type="component" value="Unassembled WGS sequence"/>
</dbReference>
<organism evidence="15 16">
    <name type="scientific">Pararhizobium mangrovi</name>
    <dbReference type="NCBI Taxonomy" id="2590452"/>
    <lineage>
        <taxon>Bacteria</taxon>
        <taxon>Pseudomonadati</taxon>
        <taxon>Pseudomonadota</taxon>
        <taxon>Alphaproteobacteria</taxon>
        <taxon>Hyphomicrobiales</taxon>
        <taxon>Rhizobiaceae</taxon>
        <taxon>Rhizobium/Agrobacterium group</taxon>
        <taxon>Pararhizobium</taxon>
    </lineage>
</organism>
<dbReference type="PROSITE" id="PS00379">
    <property type="entry name" value="CDP_ALCOHOL_P_TRANSF"/>
    <property type="match status" value="1"/>
</dbReference>
<evidence type="ECO:0000256" key="8">
    <source>
        <dbReference type="ARBA" id="ARBA00023136"/>
    </source>
</evidence>
<comment type="subcellular location">
    <subcellularLocation>
        <location evidence="1">Membrane</location>
        <topology evidence="1">Multi-pass membrane protein</topology>
    </subcellularLocation>
</comment>
<feature type="transmembrane region" description="Helical" evidence="13">
    <location>
        <begin position="231"/>
        <end position="251"/>
    </location>
</feature>
<evidence type="ECO:0000259" key="14">
    <source>
        <dbReference type="Pfam" id="PF08009"/>
    </source>
</evidence>
<evidence type="ECO:0000256" key="3">
    <source>
        <dbReference type="ARBA" id="ARBA00022516"/>
    </source>
</evidence>
<keyword evidence="16" id="KW-1185">Reference proteome</keyword>
<evidence type="ECO:0000256" key="1">
    <source>
        <dbReference type="ARBA" id="ARBA00004141"/>
    </source>
</evidence>
<accession>A0A506UFZ9</accession>
<feature type="transmembrane region" description="Helical" evidence="13">
    <location>
        <begin position="130"/>
        <end position="148"/>
    </location>
</feature>
<feature type="compositionally biased region" description="Basic residues" evidence="12">
    <location>
        <begin position="1"/>
        <end position="10"/>
    </location>
</feature>
<dbReference type="Pfam" id="PF01066">
    <property type="entry name" value="CDP-OH_P_transf"/>
    <property type="match status" value="1"/>
</dbReference>
<dbReference type="AlphaFoldDB" id="A0A506UFZ9"/>
<evidence type="ECO:0000256" key="12">
    <source>
        <dbReference type="SAM" id="MobiDB-lite"/>
    </source>
</evidence>
<evidence type="ECO:0000256" key="4">
    <source>
        <dbReference type="ARBA" id="ARBA00022679"/>
    </source>
</evidence>
<sequence>MAPRNRKAKGSRLLETPFPPFEPNGPDNTGGRGPRLREISPRLMIPNLITVLAICSGLTGVRMAFEQRFELAVALVLLAAFLDGIDGRVARLLKATSKFGTQMDSLADIVNFGIAPSLVLYSFLLDQARSLGWIAAMMYAVAAGLRLARFNVMAEREIKAVWQADYFLGVPAPAGAMLVLLPVYLGFLGIPQGPVFAYLASLYTVLVGFCLISRLPVWSGKSLGGRIRRDLVLPVLLLLVLYVAFLMSFTWETMTLTALAYLGSLPFSARAWGRRYGAEASVEIDPNSLTETTAE</sequence>
<keyword evidence="6 13" id="KW-1133">Transmembrane helix</keyword>
<feature type="transmembrane region" description="Helical" evidence="13">
    <location>
        <begin position="196"/>
        <end position="219"/>
    </location>
</feature>
<dbReference type="GO" id="GO:0016020">
    <property type="term" value="C:membrane"/>
    <property type="evidence" value="ECO:0007669"/>
    <property type="project" value="UniProtKB-SubCell"/>
</dbReference>
<feature type="transmembrane region" description="Helical" evidence="13">
    <location>
        <begin position="45"/>
        <end position="65"/>
    </location>
</feature>
<evidence type="ECO:0000256" key="13">
    <source>
        <dbReference type="SAM" id="Phobius"/>
    </source>
</evidence>